<gene>
    <name evidence="1" type="ORF">FPLFYP42_01843</name>
</gene>
<reference evidence="1" key="1">
    <citation type="submission" date="2019-11" db="EMBL/GenBank/DDBJ databases">
        <authorList>
            <person name="Feng L."/>
        </authorList>
    </citation>
    <scope>NUCLEOTIDE SEQUENCE</scope>
    <source>
        <strain evidence="1">FplautiiLFYP42</strain>
    </source>
</reference>
<protein>
    <submittedName>
        <fullName evidence="1">Uncharacterized protein</fullName>
    </submittedName>
</protein>
<dbReference type="EMBL" id="CACRUB010000031">
    <property type="protein sequence ID" value="VYU29537.1"/>
    <property type="molecule type" value="Genomic_DNA"/>
</dbReference>
<name>A0A6N3DV64_FLAPL</name>
<accession>A0A6N3DV64</accession>
<dbReference type="RefSeq" id="WP_156621574.1">
    <property type="nucleotide sequence ID" value="NZ_CACRUB010000031.1"/>
</dbReference>
<organism evidence="1">
    <name type="scientific">Flavonifractor plautii</name>
    <name type="common">Fusobacterium plautii</name>
    <dbReference type="NCBI Taxonomy" id="292800"/>
    <lineage>
        <taxon>Bacteria</taxon>
        <taxon>Bacillati</taxon>
        <taxon>Bacillota</taxon>
        <taxon>Clostridia</taxon>
        <taxon>Eubacteriales</taxon>
        <taxon>Oscillospiraceae</taxon>
        <taxon>Flavonifractor</taxon>
    </lineage>
</organism>
<evidence type="ECO:0000313" key="1">
    <source>
        <dbReference type="EMBL" id="VYU29537.1"/>
    </source>
</evidence>
<sequence length="204" mass="23613">MSENKKLDGRPAYALEKEIVRDEIDECIRTGLGILAGRDQKQIDNFHNTKYLLKQYRKVVYAIHVSEADLNARMEMEHGITLSAMEVNAELAGIDLSGTKLENYARSVIRSKNMLRIINTCLDAVRQDPDDGELHYQVLYVTYFSDRKPVNRDALLIELDRRGFPMSPTTYHKYLNESIRAIDRILWGYTARDCIELVKQFLPE</sequence>
<dbReference type="AlphaFoldDB" id="A0A6N3DV64"/>
<proteinExistence type="predicted"/>